<sequence>MQAWVLIVAAFASAAFGLDNCHCLPSDPCWPSPSEWKSLNATVGGRLIATVPIGSPCHDPTYDAEACAVLRSNWTTPEPHLASSSSVMESYFANQSCDPFTARSKPCTLGNYVSYAVNVSSSRDVIAAIQFAQHKNIRFVIRNTGHDYLGRSTGAGALAVWTHHLNEIEYKEWSDNLYHGPAFKFGAGVMGFQALEAAHPKGLTVVSGDCPTVGLTGGYTQGGGHSTLSTEFGLGADQTLEFEVVTANGTLVTASRSKNSDLYWALSGGGAGNLGVVMSMTVKAHPDAKIAGAKLAFTLANTTTDNFTNGIATFHALLPQMIDQGATVVYQVTSTAFLITSVTAYNKTSTDLKRIFRPFLSALSDLKIPTQVAFYDHDSYYDHYKAFFGPLPYGNIAVTLFQYGGRLIPREVLDSNPVGISNVLRNLTDSGVAAIVGVALDVSSFGNQSNAVFPAWREAAITIQFGTLWNATAPWSEMVADQYKIADDFIPQLEAITPGGGAYENESSFRQHHWKETFFGSTYGRLLAIKKKWDPSSFFYGIKAVGSDAWKVSGSGRMCRA</sequence>
<evidence type="ECO:0000259" key="4">
    <source>
        <dbReference type="PROSITE" id="PS51387"/>
    </source>
</evidence>
<dbReference type="Gene3D" id="3.30.465.10">
    <property type="match status" value="2"/>
</dbReference>
<dbReference type="EMBL" id="JAPQKS010000002">
    <property type="protein sequence ID" value="KAJ5247748.1"/>
    <property type="molecule type" value="Genomic_DNA"/>
</dbReference>
<dbReference type="OrthoDB" id="9983560at2759"/>
<feature type="signal peptide" evidence="3">
    <location>
        <begin position="1"/>
        <end position="17"/>
    </location>
</feature>
<proteinExistence type="inferred from homology"/>
<keyword evidence="2" id="KW-0560">Oxidoreductase</keyword>
<keyword evidence="6" id="KW-1185">Reference proteome</keyword>
<dbReference type="Pfam" id="PF08031">
    <property type="entry name" value="BBE"/>
    <property type="match status" value="1"/>
</dbReference>
<dbReference type="InterPro" id="IPR016166">
    <property type="entry name" value="FAD-bd_PCMH"/>
</dbReference>
<dbReference type="Pfam" id="PF01565">
    <property type="entry name" value="FAD_binding_4"/>
    <property type="match status" value="1"/>
</dbReference>
<dbReference type="Proteomes" id="UP001150941">
    <property type="component" value="Unassembled WGS sequence"/>
</dbReference>
<dbReference type="InterPro" id="IPR006094">
    <property type="entry name" value="Oxid_FAD_bind_N"/>
</dbReference>
<dbReference type="RefSeq" id="XP_058335169.1">
    <property type="nucleotide sequence ID" value="XM_058472028.1"/>
</dbReference>
<gene>
    <name evidence="5" type="ORF">N7468_002731</name>
</gene>
<dbReference type="GO" id="GO:0071949">
    <property type="term" value="F:FAD binding"/>
    <property type="evidence" value="ECO:0007669"/>
    <property type="project" value="InterPro"/>
</dbReference>
<accession>A0A9W9TYQ8</accession>
<keyword evidence="3" id="KW-0732">Signal</keyword>
<dbReference type="InterPro" id="IPR016169">
    <property type="entry name" value="FAD-bd_PCMH_sub2"/>
</dbReference>
<comment type="caution">
    <text evidence="5">The sequence shown here is derived from an EMBL/GenBank/DDBJ whole genome shotgun (WGS) entry which is preliminary data.</text>
</comment>
<feature type="chain" id="PRO_5040910645" description="FAD-binding PCMH-type domain-containing protein" evidence="3">
    <location>
        <begin position="18"/>
        <end position="561"/>
    </location>
</feature>
<feature type="domain" description="FAD-binding PCMH-type" evidence="4">
    <location>
        <begin position="109"/>
        <end position="287"/>
    </location>
</feature>
<dbReference type="PANTHER" id="PTHR13878">
    <property type="entry name" value="GULONOLACTONE OXIDASE"/>
    <property type="match status" value="1"/>
</dbReference>
<dbReference type="PROSITE" id="PS51387">
    <property type="entry name" value="FAD_PCMH"/>
    <property type="match status" value="1"/>
</dbReference>
<dbReference type="InterPro" id="IPR012951">
    <property type="entry name" value="BBE"/>
</dbReference>
<dbReference type="PANTHER" id="PTHR13878:SF91">
    <property type="entry name" value="FAD BINDING DOMAIN PROTEIN (AFU_ORTHOLOGUE AFUA_6G12070)-RELATED"/>
    <property type="match status" value="1"/>
</dbReference>
<dbReference type="InterPro" id="IPR050432">
    <property type="entry name" value="FAD-linked_Oxidoreductases_BP"/>
</dbReference>
<dbReference type="SUPFAM" id="SSF56176">
    <property type="entry name" value="FAD-binding/transporter-associated domain-like"/>
    <property type="match status" value="1"/>
</dbReference>
<organism evidence="5 6">
    <name type="scientific">Penicillium chermesinum</name>
    <dbReference type="NCBI Taxonomy" id="63820"/>
    <lineage>
        <taxon>Eukaryota</taxon>
        <taxon>Fungi</taxon>
        <taxon>Dikarya</taxon>
        <taxon>Ascomycota</taxon>
        <taxon>Pezizomycotina</taxon>
        <taxon>Eurotiomycetes</taxon>
        <taxon>Eurotiomycetidae</taxon>
        <taxon>Eurotiales</taxon>
        <taxon>Aspergillaceae</taxon>
        <taxon>Penicillium</taxon>
    </lineage>
</organism>
<evidence type="ECO:0000313" key="5">
    <source>
        <dbReference type="EMBL" id="KAJ5247748.1"/>
    </source>
</evidence>
<reference evidence="5" key="2">
    <citation type="journal article" date="2023" name="IMA Fungus">
        <title>Comparative genomic study of the Penicillium genus elucidates a diverse pangenome and 15 lateral gene transfer events.</title>
        <authorList>
            <person name="Petersen C."/>
            <person name="Sorensen T."/>
            <person name="Nielsen M.R."/>
            <person name="Sondergaard T.E."/>
            <person name="Sorensen J.L."/>
            <person name="Fitzpatrick D.A."/>
            <person name="Frisvad J.C."/>
            <person name="Nielsen K.L."/>
        </authorList>
    </citation>
    <scope>NUCLEOTIDE SEQUENCE</scope>
    <source>
        <strain evidence="5">IBT 19713</strain>
    </source>
</reference>
<evidence type="ECO:0000313" key="6">
    <source>
        <dbReference type="Proteomes" id="UP001150941"/>
    </source>
</evidence>
<dbReference type="InterPro" id="IPR036318">
    <property type="entry name" value="FAD-bd_PCMH-like_sf"/>
</dbReference>
<dbReference type="GeneID" id="83199331"/>
<protein>
    <recommendedName>
        <fullName evidence="4">FAD-binding PCMH-type domain-containing protein</fullName>
    </recommendedName>
</protein>
<reference evidence="5" key="1">
    <citation type="submission" date="2022-11" db="EMBL/GenBank/DDBJ databases">
        <authorList>
            <person name="Petersen C."/>
        </authorList>
    </citation>
    <scope>NUCLEOTIDE SEQUENCE</scope>
    <source>
        <strain evidence="5">IBT 19713</strain>
    </source>
</reference>
<name>A0A9W9TYQ8_9EURO</name>
<evidence type="ECO:0000256" key="1">
    <source>
        <dbReference type="ARBA" id="ARBA00005466"/>
    </source>
</evidence>
<dbReference type="GO" id="GO:0016491">
    <property type="term" value="F:oxidoreductase activity"/>
    <property type="evidence" value="ECO:0007669"/>
    <property type="project" value="UniProtKB-KW"/>
</dbReference>
<evidence type="ECO:0000256" key="2">
    <source>
        <dbReference type="ARBA" id="ARBA00023002"/>
    </source>
</evidence>
<evidence type="ECO:0000256" key="3">
    <source>
        <dbReference type="SAM" id="SignalP"/>
    </source>
</evidence>
<dbReference type="AlphaFoldDB" id="A0A9W9TYQ8"/>
<comment type="similarity">
    <text evidence="1">Belongs to the oxygen-dependent FAD-linked oxidoreductase family.</text>
</comment>